<comment type="caution">
    <text evidence="5">The sequence shown here is derived from an EMBL/GenBank/DDBJ whole genome shotgun (WGS) entry which is preliminary data.</text>
</comment>
<dbReference type="Proteomes" id="UP000231183">
    <property type="component" value="Unassembled WGS sequence"/>
</dbReference>
<feature type="domain" description="Recombinase" evidence="4">
    <location>
        <begin position="37"/>
        <end position="144"/>
    </location>
</feature>
<dbReference type="GO" id="GO:0003677">
    <property type="term" value="F:DNA binding"/>
    <property type="evidence" value="ECO:0007669"/>
    <property type="project" value="UniProtKB-KW"/>
</dbReference>
<dbReference type="GO" id="GO:0000150">
    <property type="term" value="F:DNA strand exchange activity"/>
    <property type="evidence" value="ECO:0007669"/>
    <property type="project" value="InterPro"/>
</dbReference>
<evidence type="ECO:0000256" key="1">
    <source>
        <dbReference type="ARBA" id="ARBA00023125"/>
    </source>
</evidence>
<reference evidence="6" key="1">
    <citation type="submission" date="2017-09" db="EMBL/GenBank/DDBJ databases">
        <title>Depth-based differentiation of microbial function through sediment-hosted aquifers and enrichment of novel symbionts in the deep terrestrial subsurface.</title>
        <authorList>
            <person name="Probst A.J."/>
            <person name="Ladd B."/>
            <person name="Jarett J.K."/>
            <person name="Geller-Mcgrath D.E."/>
            <person name="Sieber C.M.K."/>
            <person name="Emerson J.B."/>
            <person name="Anantharaman K."/>
            <person name="Thomas B.C."/>
            <person name="Malmstrom R."/>
            <person name="Stieglmeier M."/>
            <person name="Klingl A."/>
            <person name="Woyke T."/>
            <person name="Ryan C.M."/>
            <person name="Banfield J.F."/>
        </authorList>
    </citation>
    <scope>NUCLEOTIDE SEQUENCE [LARGE SCALE GENOMIC DNA]</scope>
</reference>
<dbReference type="PANTHER" id="PTHR30461:SF2">
    <property type="entry name" value="SERINE RECOMBINASE PINE-RELATED"/>
    <property type="match status" value="1"/>
</dbReference>
<dbReference type="PROSITE" id="PS51737">
    <property type="entry name" value="RECOMBINASE_DNA_BIND"/>
    <property type="match status" value="1"/>
</dbReference>
<dbReference type="Pfam" id="PF07508">
    <property type="entry name" value="Recombinase"/>
    <property type="match status" value="1"/>
</dbReference>
<dbReference type="EMBL" id="PFBX01000015">
    <property type="protein sequence ID" value="PIT87622.1"/>
    <property type="molecule type" value="Genomic_DNA"/>
</dbReference>
<feature type="coiled-coil region" evidence="3">
    <location>
        <begin position="273"/>
        <end position="300"/>
    </location>
</feature>
<proteinExistence type="predicted"/>
<accession>A0A2M6W493</accession>
<keyword evidence="2" id="KW-0233">DNA recombination</keyword>
<dbReference type="Gene3D" id="3.90.1750.20">
    <property type="entry name" value="Putative Large Serine Recombinase, Chain B, Domain 2"/>
    <property type="match status" value="1"/>
</dbReference>
<keyword evidence="3" id="KW-0175">Coiled coil</keyword>
<gene>
    <name evidence="5" type="ORF">COU31_02035</name>
</gene>
<evidence type="ECO:0000256" key="2">
    <source>
        <dbReference type="ARBA" id="ARBA00023172"/>
    </source>
</evidence>
<dbReference type="InterPro" id="IPR011109">
    <property type="entry name" value="DNA_bind_recombinase_dom"/>
</dbReference>
<evidence type="ECO:0000259" key="4">
    <source>
        <dbReference type="PROSITE" id="PS51737"/>
    </source>
</evidence>
<dbReference type="InterPro" id="IPR038109">
    <property type="entry name" value="DNA_bind_recomb_sf"/>
</dbReference>
<evidence type="ECO:0000313" key="6">
    <source>
        <dbReference type="Proteomes" id="UP000231183"/>
    </source>
</evidence>
<protein>
    <recommendedName>
        <fullName evidence="4">Recombinase domain-containing protein</fullName>
    </recommendedName>
</protein>
<keyword evidence="1" id="KW-0238">DNA-binding</keyword>
<dbReference type="AlphaFoldDB" id="A0A2M6W493"/>
<organism evidence="5 6">
    <name type="scientific">Candidatus Magasanikbacteria bacterium CG10_big_fil_rev_8_21_14_0_10_40_10</name>
    <dbReference type="NCBI Taxonomy" id="1974648"/>
    <lineage>
        <taxon>Bacteria</taxon>
        <taxon>Candidatus Magasanikiibacteriota</taxon>
    </lineage>
</organism>
<sequence>MSLDFDIAKKYVDDLSVNVKCGIRMKIEKGGWPTLAPFGYVNDQANKTVVPDSETAPLLVEMFNKYATGGYSLKDLVKIMYERGLRTRMGNKVQKSVIHRALKNPFYCGIILRNGKYFPAIHEPIISHDLFEQVQDIMNSKNKSRRKNHNFTYRGYMKCNNCGCALTAVLKKGHTYYYCTNGKGKCNEHKKYLRSELVDNLMVNVLDKIEFNAQDVEFMYQASKEKLGQDKSYATTLTQTLANRLKTAREKQDKLLDGYLSGVISETVHNAKMQNINNEITTLEMQLKKLNGKQENEESTLELCKKTFLTAIKAKKEFENSHDCKKRGVLKKVLLNLLIEGKNLANFTLKEPYQMMSRVPKNASFVEWSG</sequence>
<name>A0A2M6W493_9BACT</name>
<dbReference type="PANTHER" id="PTHR30461">
    <property type="entry name" value="DNA-INVERTASE FROM LAMBDOID PROPHAGE"/>
    <property type="match status" value="1"/>
</dbReference>
<evidence type="ECO:0000256" key="3">
    <source>
        <dbReference type="SAM" id="Coils"/>
    </source>
</evidence>
<dbReference type="InterPro" id="IPR050639">
    <property type="entry name" value="SSR_resolvase"/>
</dbReference>
<evidence type="ECO:0000313" key="5">
    <source>
        <dbReference type="EMBL" id="PIT87622.1"/>
    </source>
</evidence>